<dbReference type="FunFam" id="3.30.1300.10:FF:000001">
    <property type="entry name" value="Pantothenate synthetase"/>
    <property type="match status" value="1"/>
</dbReference>
<dbReference type="EC" id="6.3.2.1" evidence="8"/>
<dbReference type="InterPro" id="IPR003721">
    <property type="entry name" value="Pantoate_ligase"/>
</dbReference>
<dbReference type="CDD" id="cd00560">
    <property type="entry name" value="PanC"/>
    <property type="match status" value="1"/>
</dbReference>
<evidence type="ECO:0000256" key="4">
    <source>
        <dbReference type="ARBA" id="ARBA00022655"/>
    </source>
</evidence>
<keyword evidence="3 8" id="KW-0436">Ligase</keyword>
<dbReference type="GO" id="GO:0004592">
    <property type="term" value="F:pantoate-beta-alanine ligase activity"/>
    <property type="evidence" value="ECO:0007669"/>
    <property type="project" value="UniProtKB-UniRule"/>
</dbReference>
<dbReference type="UniPathway" id="UPA00028">
    <property type="reaction ID" value="UER00005"/>
</dbReference>
<dbReference type="NCBIfam" id="TIGR00018">
    <property type="entry name" value="panC"/>
    <property type="match status" value="1"/>
</dbReference>
<gene>
    <name evidence="8" type="primary">panC</name>
    <name evidence="9" type="ORF">COB13_09040</name>
</gene>
<proteinExistence type="inferred from homology"/>
<dbReference type="Gene3D" id="3.40.50.620">
    <property type="entry name" value="HUPs"/>
    <property type="match status" value="1"/>
</dbReference>
<evidence type="ECO:0000256" key="7">
    <source>
        <dbReference type="ARBA" id="ARBA00048258"/>
    </source>
</evidence>
<dbReference type="PANTHER" id="PTHR21299:SF1">
    <property type="entry name" value="PANTOATE--BETA-ALANINE LIGASE"/>
    <property type="match status" value="1"/>
</dbReference>
<dbReference type="FunFam" id="3.40.50.620:FF:000013">
    <property type="entry name" value="Pantothenate synthetase"/>
    <property type="match status" value="1"/>
</dbReference>
<dbReference type="InterPro" id="IPR042176">
    <property type="entry name" value="Pantoate_ligase_C"/>
</dbReference>
<accession>A0A2A4Z0U0</accession>
<keyword evidence="5 8" id="KW-0547">Nucleotide-binding</keyword>
<feature type="binding site" evidence="8">
    <location>
        <position position="155"/>
    </location>
    <ligand>
        <name>(R)-pantoate</name>
        <dbReference type="ChEBI" id="CHEBI:15980"/>
    </ligand>
</feature>
<evidence type="ECO:0000256" key="3">
    <source>
        <dbReference type="ARBA" id="ARBA00022598"/>
    </source>
</evidence>
<feature type="binding site" evidence="8">
    <location>
        <begin position="30"/>
        <end position="37"/>
    </location>
    <ligand>
        <name>ATP</name>
        <dbReference type="ChEBI" id="CHEBI:30616"/>
    </ligand>
</feature>
<feature type="binding site" evidence="8">
    <location>
        <begin position="186"/>
        <end position="189"/>
    </location>
    <ligand>
        <name>ATP</name>
        <dbReference type="ChEBI" id="CHEBI:30616"/>
    </ligand>
</feature>
<comment type="pathway">
    <text evidence="1 8">Cofactor biosynthesis; (R)-pantothenate biosynthesis; (R)-pantothenate from (R)-pantoate and beta-alanine: step 1/1.</text>
</comment>
<reference evidence="9" key="2">
    <citation type="journal article" date="2018" name="ISME J.">
        <title>A dynamic microbial community with high functional redundancy inhabits the cold, oxic subseafloor aquifer.</title>
        <authorList>
            <person name="Tully B.J."/>
            <person name="Wheat C.G."/>
            <person name="Glazer B.T."/>
            <person name="Huber J.A."/>
        </authorList>
    </citation>
    <scope>NUCLEOTIDE SEQUENCE</scope>
    <source>
        <strain evidence="9">NORP83</strain>
    </source>
</reference>
<dbReference type="Gene3D" id="3.30.1300.10">
    <property type="entry name" value="Pantoate-beta-alanine ligase, C-terminal domain"/>
    <property type="match status" value="1"/>
</dbReference>
<comment type="similarity">
    <text evidence="2 8">Belongs to the pantothenate synthetase family.</text>
</comment>
<evidence type="ECO:0000256" key="6">
    <source>
        <dbReference type="ARBA" id="ARBA00022840"/>
    </source>
</evidence>
<comment type="subcellular location">
    <subcellularLocation>
        <location evidence="8">Cytoplasm</location>
    </subcellularLocation>
</comment>
<organism evidence="9">
    <name type="scientific">OCS116 cluster bacterium</name>
    <dbReference type="NCBI Taxonomy" id="2030921"/>
    <lineage>
        <taxon>Bacteria</taxon>
        <taxon>Pseudomonadati</taxon>
        <taxon>Pseudomonadota</taxon>
        <taxon>Alphaproteobacteria</taxon>
        <taxon>OCS116 cluster</taxon>
    </lineage>
</organism>
<protein>
    <recommendedName>
        <fullName evidence="8">Pantothenate synthetase</fullName>
        <shortName evidence="8">PS</shortName>
        <ecNumber evidence="8">6.3.2.1</ecNumber>
    </recommendedName>
    <alternativeName>
        <fullName evidence="8">Pantoate--beta-alanine ligase</fullName>
    </alternativeName>
    <alternativeName>
        <fullName evidence="8">Pantoate-activating enzyme</fullName>
    </alternativeName>
</protein>
<sequence>MQTISNIADIRNIVKAERQKGKTIGLVPTMGNLHAGHISLVEKMQQHADIVITSIFVNPMQFSPNEDFDSYPKTLKTDQEKLAAAGNHYIFTPSAAEIYPQASASKTLVSVAALDSILCGKSRPTHLTGVATVVTKLFNIIAPDHAIFGLKDYQQLMVIQQMTTDLCMPINIIGAPIVRDEAGLALSSRNSYLTAEQKQIAPRLNQILNYVKQAILAGEENFRELEKQTMQIIEESGFKPDYFEIRTQNTLKTATIADHKLAIFVAASLGKTRLIDNVRFATDEKNN</sequence>
<evidence type="ECO:0000256" key="1">
    <source>
        <dbReference type="ARBA" id="ARBA00004990"/>
    </source>
</evidence>
<feature type="binding site" evidence="8">
    <location>
        <position position="178"/>
    </location>
    <ligand>
        <name>ATP</name>
        <dbReference type="ChEBI" id="CHEBI:30616"/>
    </ligand>
</feature>
<dbReference type="GO" id="GO:0015940">
    <property type="term" value="P:pantothenate biosynthetic process"/>
    <property type="evidence" value="ECO:0007669"/>
    <property type="project" value="UniProtKB-UniRule"/>
</dbReference>
<dbReference type="Pfam" id="PF02569">
    <property type="entry name" value="Pantoate_ligase"/>
    <property type="match status" value="1"/>
</dbReference>
<comment type="miscellaneous">
    <text evidence="8">The reaction proceeds by a bi uni uni bi ping pong mechanism.</text>
</comment>
<comment type="subunit">
    <text evidence="8">Homodimer.</text>
</comment>
<dbReference type="GO" id="GO:0005829">
    <property type="term" value="C:cytosol"/>
    <property type="evidence" value="ECO:0007669"/>
    <property type="project" value="TreeGrafter"/>
</dbReference>
<dbReference type="AlphaFoldDB" id="A0A2A4Z0U0"/>
<dbReference type="InterPro" id="IPR014729">
    <property type="entry name" value="Rossmann-like_a/b/a_fold"/>
</dbReference>
<name>A0A2A4Z0U0_9PROT</name>
<dbReference type="SUPFAM" id="SSF52374">
    <property type="entry name" value="Nucleotidylyl transferase"/>
    <property type="match status" value="1"/>
</dbReference>
<comment type="function">
    <text evidence="8">Catalyzes the condensation of pantoate with beta-alanine in an ATP-dependent reaction via a pantoyl-adenylate intermediate.</text>
</comment>
<feature type="binding site" evidence="8">
    <location>
        <position position="61"/>
    </location>
    <ligand>
        <name>(R)-pantoate</name>
        <dbReference type="ChEBI" id="CHEBI:15980"/>
    </ligand>
</feature>
<evidence type="ECO:0000256" key="5">
    <source>
        <dbReference type="ARBA" id="ARBA00022741"/>
    </source>
</evidence>
<feature type="binding site" evidence="8">
    <location>
        <begin position="149"/>
        <end position="152"/>
    </location>
    <ligand>
        <name>ATP</name>
        <dbReference type="ChEBI" id="CHEBI:30616"/>
    </ligand>
</feature>
<comment type="caution">
    <text evidence="9">The sequence shown here is derived from an EMBL/GenBank/DDBJ whole genome shotgun (WGS) entry which is preliminary data.</text>
</comment>
<keyword evidence="8" id="KW-0963">Cytoplasm</keyword>
<evidence type="ECO:0000256" key="8">
    <source>
        <dbReference type="HAMAP-Rule" id="MF_00158"/>
    </source>
</evidence>
<evidence type="ECO:0000256" key="2">
    <source>
        <dbReference type="ARBA" id="ARBA00009256"/>
    </source>
</evidence>
<feature type="binding site" evidence="8">
    <location>
        <position position="61"/>
    </location>
    <ligand>
        <name>beta-alanine</name>
        <dbReference type="ChEBI" id="CHEBI:57966"/>
    </ligand>
</feature>
<dbReference type="NCBIfam" id="TIGR00125">
    <property type="entry name" value="cyt_tran_rel"/>
    <property type="match status" value="1"/>
</dbReference>
<dbReference type="HAMAP" id="MF_00158">
    <property type="entry name" value="PanC"/>
    <property type="match status" value="1"/>
</dbReference>
<dbReference type="GO" id="GO:0005524">
    <property type="term" value="F:ATP binding"/>
    <property type="evidence" value="ECO:0007669"/>
    <property type="project" value="UniProtKB-KW"/>
</dbReference>
<feature type="active site" description="Proton donor" evidence="8">
    <location>
        <position position="37"/>
    </location>
</feature>
<keyword evidence="4 8" id="KW-0566">Pantothenate biosynthesis</keyword>
<reference key="1">
    <citation type="submission" date="2017-08" db="EMBL/GenBank/DDBJ databases">
        <title>A dynamic microbial community with high functional redundancy inhabits the cold, oxic subseafloor aquifer.</title>
        <authorList>
            <person name="Tully B.J."/>
            <person name="Wheat C.G."/>
            <person name="Glazer B.T."/>
            <person name="Huber J.A."/>
        </authorList>
    </citation>
    <scope>NUCLEOTIDE SEQUENCE [LARGE SCALE GENOMIC DNA]</scope>
</reference>
<evidence type="ECO:0000313" key="9">
    <source>
        <dbReference type="EMBL" id="PCJ00744.1"/>
    </source>
</evidence>
<comment type="catalytic activity">
    <reaction evidence="7 8">
        <text>(R)-pantoate + beta-alanine + ATP = (R)-pantothenate + AMP + diphosphate + H(+)</text>
        <dbReference type="Rhea" id="RHEA:10912"/>
        <dbReference type="ChEBI" id="CHEBI:15378"/>
        <dbReference type="ChEBI" id="CHEBI:15980"/>
        <dbReference type="ChEBI" id="CHEBI:29032"/>
        <dbReference type="ChEBI" id="CHEBI:30616"/>
        <dbReference type="ChEBI" id="CHEBI:33019"/>
        <dbReference type="ChEBI" id="CHEBI:57966"/>
        <dbReference type="ChEBI" id="CHEBI:456215"/>
        <dbReference type="EC" id="6.3.2.1"/>
    </reaction>
</comment>
<dbReference type="PANTHER" id="PTHR21299">
    <property type="entry name" value="CYTIDYLATE KINASE/PANTOATE-BETA-ALANINE LIGASE"/>
    <property type="match status" value="1"/>
</dbReference>
<dbReference type="InterPro" id="IPR004821">
    <property type="entry name" value="Cyt_trans-like"/>
</dbReference>
<dbReference type="EMBL" id="NVUS01000010">
    <property type="protein sequence ID" value="PCJ00744.1"/>
    <property type="molecule type" value="Genomic_DNA"/>
</dbReference>
<keyword evidence="6 8" id="KW-0067">ATP-binding</keyword>